<evidence type="ECO:0000313" key="3">
    <source>
        <dbReference type="EMBL" id="OWM68673.1"/>
    </source>
</evidence>
<proteinExistence type="predicted"/>
<keyword evidence="1" id="KW-0175">Coiled coil</keyword>
<organism evidence="3 4">
    <name type="scientific">Punica granatum</name>
    <name type="common">Pomegranate</name>
    <dbReference type="NCBI Taxonomy" id="22663"/>
    <lineage>
        <taxon>Eukaryota</taxon>
        <taxon>Viridiplantae</taxon>
        <taxon>Streptophyta</taxon>
        <taxon>Embryophyta</taxon>
        <taxon>Tracheophyta</taxon>
        <taxon>Spermatophyta</taxon>
        <taxon>Magnoliopsida</taxon>
        <taxon>eudicotyledons</taxon>
        <taxon>Gunneridae</taxon>
        <taxon>Pentapetalae</taxon>
        <taxon>rosids</taxon>
        <taxon>malvids</taxon>
        <taxon>Myrtales</taxon>
        <taxon>Lythraceae</taxon>
        <taxon>Punica</taxon>
    </lineage>
</organism>
<evidence type="ECO:0000313" key="4">
    <source>
        <dbReference type="Proteomes" id="UP000197138"/>
    </source>
</evidence>
<protein>
    <submittedName>
        <fullName evidence="3">Uncharacterized protein</fullName>
    </submittedName>
</protein>
<reference evidence="4" key="1">
    <citation type="journal article" date="2017" name="Plant J.">
        <title>The pomegranate (Punica granatum L.) genome and the genomics of punicalagin biosynthesis.</title>
        <authorList>
            <person name="Qin G."/>
            <person name="Xu C."/>
            <person name="Ming R."/>
            <person name="Tang H."/>
            <person name="Guyot R."/>
            <person name="Kramer E.M."/>
            <person name="Hu Y."/>
            <person name="Yi X."/>
            <person name="Qi Y."/>
            <person name="Xu X."/>
            <person name="Gao Z."/>
            <person name="Pan H."/>
            <person name="Jian J."/>
            <person name="Tian Y."/>
            <person name="Yue Z."/>
            <person name="Xu Y."/>
        </authorList>
    </citation>
    <scope>NUCLEOTIDE SEQUENCE [LARGE SCALE GENOMIC DNA]</scope>
    <source>
        <strain evidence="4">cv. Dabenzi</strain>
    </source>
</reference>
<feature type="region of interest" description="Disordered" evidence="2">
    <location>
        <begin position="1"/>
        <end position="41"/>
    </location>
</feature>
<feature type="coiled-coil region" evidence="1">
    <location>
        <begin position="46"/>
        <end position="73"/>
    </location>
</feature>
<feature type="compositionally biased region" description="Basic and acidic residues" evidence="2">
    <location>
        <begin position="10"/>
        <end position="20"/>
    </location>
</feature>
<name>A0A218W802_PUNGR</name>
<dbReference type="AlphaFoldDB" id="A0A218W802"/>
<dbReference type="EMBL" id="MTKT01004950">
    <property type="protein sequence ID" value="OWM68673.1"/>
    <property type="molecule type" value="Genomic_DNA"/>
</dbReference>
<dbReference type="Proteomes" id="UP000197138">
    <property type="component" value="Unassembled WGS sequence"/>
</dbReference>
<sequence length="112" mass="12546">MPVLSCSASKRAEMSIKIREDEDPLNSKTEEPPQIIEGGGLTDERVNKENDALRIVRDQIKSLQEEEARLEKRNGRQPERFTTICDSGLPVTQAYSMPDPKVLLATQVPDVP</sequence>
<comment type="caution">
    <text evidence="3">The sequence shown here is derived from an EMBL/GenBank/DDBJ whole genome shotgun (WGS) entry which is preliminary data.</text>
</comment>
<accession>A0A218W802</accession>
<evidence type="ECO:0000256" key="2">
    <source>
        <dbReference type="SAM" id="MobiDB-lite"/>
    </source>
</evidence>
<evidence type="ECO:0000256" key="1">
    <source>
        <dbReference type="SAM" id="Coils"/>
    </source>
</evidence>
<gene>
    <name evidence="3" type="ORF">CDL15_Pgr023638</name>
</gene>